<dbReference type="InterPro" id="IPR036093">
    <property type="entry name" value="NAC_dom_sf"/>
</dbReference>
<feature type="domain" description="NAC" evidence="6">
    <location>
        <begin position="1"/>
        <end position="151"/>
    </location>
</feature>
<dbReference type="Proteomes" id="UP000243459">
    <property type="component" value="Chromosome 3"/>
</dbReference>
<evidence type="ECO:0000259" key="6">
    <source>
        <dbReference type="PROSITE" id="PS51005"/>
    </source>
</evidence>
<keyword evidence="8" id="KW-1185">Reference proteome</keyword>
<name>A0A5P1FC38_ASPOF</name>
<dbReference type="PANTHER" id="PTHR31719">
    <property type="entry name" value="NAC TRANSCRIPTION FACTOR 56"/>
    <property type="match status" value="1"/>
</dbReference>
<feature type="region of interest" description="Disordered" evidence="5">
    <location>
        <begin position="155"/>
        <end position="209"/>
    </location>
</feature>
<evidence type="ECO:0000256" key="4">
    <source>
        <dbReference type="ARBA" id="ARBA00023242"/>
    </source>
</evidence>
<sequence>MISLAKTSSSTSMCMIIARHSLQRNMQVESKRNFGIFSHRGILGKGNGKADQRLEDTGKGKWQSRSTPGGYWRIYSNKPIKKNKGHQKITIGTKNFLEFWEKTEKSTPRKDDPGKKTEWLMHEYTIEESKQHAKDGDKRQNGGVLNKIYRSSRGGNRIATAIAQATIPGPGPERDREPEAEEENEESSKRARLRLDRNEIPDLNEIPET</sequence>
<feature type="region of interest" description="Disordered" evidence="5">
    <location>
        <begin position="45"/>
        <end position="65"/>
    </location>
</feature>
<feature type="compositionally biased region" description="Basic and acidic residues" evidence="5">
    <location>
        <begin position="186"/>
        <end position="200"/>
    </location>
</feature>
<dbReference type="EMBL" id="CM007383">
    <property type="protein sequence ID" value="ONK74409.1"/>
    <property type="molecule type" value="Genomic_DNA"/>
</dbReference>
<dbReference type="GO" id="GO:0006355">
    <property type="term" value="P:regulation of DNA-templated transcription"/>
    <property type="evidence" value="ECO:0007669"/>
    <property type="project" value="InterPro"/>
</dbReference>
<evidence type="ECO:0000256" key="1">
    <source>
        <dbReference type="ARBA" id="ARBA00023015"/>
    </source>
</evidence>
<reference evidence="8" key="1">
    <citation type="journal article" date="2017" name="Nat. Commun.">
        <title>The asparagus genome sheds light on the origin and evolution of a young Y chromosome.</title>
        <authorList>
            <person name="Harkess A."/>
            <person name="Zhou J."/>
            <person name="Xu C."/>
            <person name="Bowers J.E."/>
            <person name="Van der Hulst R."/>
            <person name="Ayyampalayam S."/>
            <person name="Mercati F."/>
            <person name="Riccardi P."/>
            <person name="McKain M.R."/>
            <person name="Kakrana A."/>
            <person name="Tang H."/>
            <person name="Ray J."/>
            <person name="Groenendijk J."/>
            <person name="Arikit S."/>
            <person name="Mathioni S.M."/>
            <person name="Nakano M."/>
            <person name="Shan H."/>
            <person name="Telgmann-Rauber A."/>
            <person name="Kanno A."/>
            <person name="Yue Z."/>
            <person name="Chen H."/>
            <person name="Li W."/>
            <person name="Chen Y."/>
            <person name="Xu X."/>
            <person name="Zhang Y."/>
            <person name="Luo S."/>
            <person name="Chen H."/>
            <person name="Gao J."/>
            <person name="Mao Z."/>
            <person name="Pires J.C."/>
            <person name="Luo M."/>
            <person name="Kudrna D."/>
            <person name="Wing R.A."/>
            <person name="Meyers B.C."/>
            <person name="Yi K."/>
            <person name="Kong H."/>
            <person name="Lavrijsen P."/>
            <person name="Sunseri F."/>
            <person name="Falavigna A."/>
            <person name="Ye Y."/>
            <person name="Leebens-Mack J.H."/>
            <person name="Chen G."/>
        </authorList>
    </citation>
    <scope>NUCLEOTIDE SEQUENCE [LARGE SCALE GENOMIC DNA]</scope>
    <source>
        <strain evidence="8">cv. DH0086</strain>
    </source>
</reference>
<dbReference type="GO" id="GO:0003677">
    <property type="term" value="F:DNA binding"/>
    <property type="evidence" value="ECO:0007669"/>
    <property type="project" value="UniProtKB-KW"/>
</dbReference>
<proteinExistence type="predicted"/>
<dbReference type="InterPro" id="IPR003441">
    <property type="entry name" value="NAC-dom"/>
</dbReference>
<organism evidence="7 8">
    <name type="scientific">Asparagus officinalis</name>
    <name type="common">Garden asparagus</name>
    <dbReference type="NCBI Taxonomy" id="4686"/>
    <lineage>
        <taxon>Eukaryota</taxon>
        <taxon>Viridiplantae</taxon>
        <taxon>Streptophyta</taxon>
        <taxon>Embryophyta</taxon>
        <taxon>Tracheophyta</taxon>
        <taxon>Spermatophyta</taxon>
        <taxon>Magnoliopsida</taxon>
        <taxon>Liliopsida</taxon>
        <taxon>Asparagales</taxon>
        <taxon>Asparagaceae</taxon>
        <taxon>Asparagoideae</taxon>
        <taxon>Asparagus</taxon>
    </lineage>
</organism>
<evidence type="ECO:0000256" key="5">
    <source>
        <dbReference type="SAM" id="MobiDB-lite"/>
    </source>
</evidence>
<gene>
    <name evidence="7" type="ORF">A4U43_C03F5920</name>
</gene>
<dbReference type="SUPFAM" id="SSF101941">
    <property type="entry name" value="NAC domain"/>
    <property type="match status" value="1"/>
</dbReference>
<dbReference type="AlphaFoldDB" id="A0A5P1FC38"/>
<keyword evidence="4" id="KW-0539">Nucleus</keyword>
<evidence type="ECO:0000256" key="3">
    <source>
        <dbReference type="ARBA" id="ARBA00023163"/>
    </source>
</evidence>
<dbReference type="Gene3D" id="2.170.150.80">
    <property type="entry name" value="NAC domain"/>
    <property type="match status" value="1"/>
</dbReference>
<protein>
    <recommendedName>
        <fullName evidence="6">NAC domain-containing protein</fullName>
    </recommendedName>
</protein>
<keyword evidence="2" id="KW-0238">DNA-binding</keyword>
<dbReference type="PANTHER" id="PTHR31719:SF94">
    <property type="entry name" value="PROTEIN ATAF2"/>
    <property type="match status" value="1"/>
</dbReference>
<evidence type="ECO:0000313" key="7">
    <source>
        <dbReference type="EMBL" id="ONK74409.1"/>
    </source>
</evidence>
<dbReference type="Gramene" id="ONK74409">
    <property type="protein sequence ID" value="ONK74409"/>
    <property type="gene ID" value="A4U43_C03F5920"/>
</dbReference>
<accession>A0A5P1FC38</accession>
<evidence type="ECO:0000256" key="2">
    <source>
        <dbReference type="ARBA" id="ARBA00023125"/>
    </source>
</evidence>
<dbReference type="Pfam" id="PF02365">
    <property type="entry name" value="NAM"/>
    <property type="match status" value="1"/>
</dbReference>
<dbReference type="PROSITE" id="PS51005">
    <property type="entry name" value="NAC"/>
    <property type="match status" value="1"/>
</dbReference>
<keyword evidence="1" id="KW-0805">Transcription regulation</keyword>
<evidence type="ECO:0000313" key="8">
    <source>
        <dbReference type="Proteomes" id="UP000243459"/>
    </source>
</evidence>
<feature type="compositionally biased region" description="Basic and acidic residues" evidence="5">
    <location>
        <begin position="48"/>
        <end position="59"/>
    </location>
</feature>
<keyword evidence="3" id="KW-0804">Transcription</keyword>